<dbReference type="EMBL" id="KZ350937">
    <property type="protein sequence ID" value="PIO63411.1"/>
    <property type="molecule type" value="Genomic_DNA"/>
</dbReference>
<sequence length="103" mass="11781">MYLLASVVVYQSDCFATGFDTKDTDLSGSRLAWQKLQQTLQKSNRINFHNRPPLYPATEAQNNSSDEVTVTKTRVRRSWADELLNTFNKVPCYDAPIPFSTFN</sequence>
<protein>
    <submittedName>
        <fullName evidence="1">Uncharacterized protein</fullName>
    </submittedName>
</protein>
<accession>A0A2G9TZE4</accession>
<name>A0A2G9TZE4_TELCI</name>
<keyword evidence="2" id="KW-1185">Reference proteome</keyword>
<proteinExistence type="predicted"/>
<evidence type="ECO:0000313" key="2">
    <source>
        <dbReference type="Proteomes" id="UP000230423"/>
    </source>
</evidence>
<reference evidence="1 2" key="1">
    <citation type="submission" date="2015-09" db="EMBL/GenBank/DDBJ databases">
        <title>Draft genome of the parasitic nematode Teladorsagia circumcincta isolate WARC Sus (inbred).</title>
        <authorList>
            <person name="Mitreva M."/>
        </authorList>
    </citation>
    <scope>NUCLEOTIDE SEQUENCE [LARGE SCALE GENOMIC DNA]</scope>
    <source>
        <strain evidence="1 2">S</strain>
    </source>
</reference>
<gene>
    <name evidence="1" type="ORF">TELCIR_14989</name>
</gene>
<dbReference type="AlphaFoldDB" id="A0A2G9TZE4"/>
<evidence type="ECO:0000313" key="1">
    <source>
        <dbReference type="EMBL" id="PIO63411.1"/>
    </source>
</evidence>
<dbReference type="Proteomes" id="UP000230423">
    <property type="component" value="Unassembled WGS sequence"/>
</dbReference>
<organism evidence="1 2">
    <name type="scientific">Teladorsagia circumcincta</name>
    <name type="common">Brown stomach worm</name>
    <name type="synonym">Ostertagia circumcincta</name>
    <dbReference type="NCBI Taxonomy" id="45464"/>
    <lineage>
        <taxon>Eukaryota</taxon>
        <taxon>Metazoa</taxon>
        <taxon>Ecdysozoa</taxon>
        <taxon>Nematoda</taxon>
        <taxon>Chromadorea</taxon>
        <taxon>Rhabditida</taxon>
        <taxon>Rhabditina</taxon>
        <taxon>Rhabditomorpha</taxon>
        <taxon>Strongyloidea</taxon>
        <taxon>Trichostrongylidae</taxon>
        <taxon>Teladorsagia</taxon>
    </lineage>
</organism>
<dbReference type="OrthoDB" id="193905at2759"/>